<dbReference type="RefSeq" id="WP_068366586.1">
    <property type="nucleotide sequence ID" value="NZ_KQ960157.1"/>
</dbReference>
<dbReference type="PROSITE" id="PS51109">
    <property type="entry name" value="G5"/>
    <property type="match status" value="1"/>
</dbReference>
<dbReference type="PANTHER" id="PTHR21666">
    <property type="entry name" value="PEPTIDASE-RELATED"/>
    <property type="match status" value="1"/>
</dbReference>
<dbReference type="InterPro" id="IPR016047">
    <property type="entry name" value="M23ase_b-sheet_dom"/>
</dbReference>
<dbReference type="Gene3D" id="2.70.70.10">
    <property type="entry name" value="Glucose Permease (Domain IIA)"/>
    <property type="match status" value="1"/>
</dbReference>
<dbReference type="Proteomes" id="UP000070442">
    <property type="component" value="Unassembled WGS sequence"/>
</dbReference>
<dbReference type="Gene3D" id="3.10.350.10">
    <property type="entry name" value="LysM domain"/>
    <property type="match status" value="1"/>
</dbReference>
<organism evidence="5 6">
    <name type="scientific">Aedoeadaptatus coxii</name>
    <dbReference type="NCBI Taxonomy" id="755172"/>
    <lineage>
        <taxon>Bacteria</taxon>
        <taxon>Bacillati</taxon>
        <taxon>Bacillota</taxon>
        <taxon>Tissierellia</taxon>
        <taxon>Tissierellales</taxon>
        <taxon>Peptoniphilaceae</taxon>
        <taxon>Aedoeadaptatus</taxon>
    </lineage>
</organism>
<dbReference type="OrthoDB" id="9809488at2"/>
<reference evidence="6" key="1">
    <citation type="submission" date="2016-01" db="EMBL/GenBank/DDBJ databases">
        <authorList>
            <person name="Mitreva M."/>
            <person name="Pepin K.H."/>
            <person name="Mihindukulasuriya K.A."/>
            <person name="Fulton R."/>
            <person name="Fronick C."/>
            <person name="O'Laughlin M."/>
            <person name="Miner T."/>
            <person name="Herter B."/>
            <person name="Rosa B.A."/>
            <person name="Cordes M."/>
            <person name="Tomlinson C."/>
            <person name="Wollam A."/>
            <person name="Palsikar V.B."/>
            <person name="Mardis E.R."/>
            <person name="Wilson R.K."/>
        </authorList>
    </citation>
    <scope>NUCLEOTIDE SEQUENCE [LARGE SCALE GENOMIC DNA]</scope>
    <source>
        <strain evidence="6">DNF00729</strain>
    </source>
</reference>
<evidence type="ECO:0000259" key="3">
    <source>
        <dbReference type="PROSITE" id="PS51109"/>
    </source>
</evidence>
<keyword evidence="6" id="KW-1185">Reference proteome</keyword>
<dbReference type="CDD" id="cd12797">
    <property type="entry name" value="M23_peptidase"/>
    <property type="match status" value="1"/>
</dbReference>
<evidence type="ECO:0000313" key="5">
    <source>
        <dbReference type="EMBL" id="KXB68260.1"/>
    </source>
</evidence>
<proteinExistence type="predicted"/>
<dbReference type="PATRIC" id="fig|755172.3.peg.270"/>
<dbReference type="CDD" id="cd00118">
    <property type="entry name" value="LysM"/>
    <property type="match status" value="1"/>
</dbReference>
<dbReference type="InterPro" id="IPR050570">
    <property type="entry name" value="Cell_wall_metabolism_enzyme"/>
</dbReference>
<dbReference type="Pfam" id="PF07501">
    <property type="entry name" value="G5"/>
    <property type="match status" value="1"/>
</dbReference>
<dbReference type="InterPro" id="IPR018392">
    <property type="entry name" value="LysM"/>
</dbReference>
<evidence type="ECO:0000256" key="1">
    <source>
        <dbReference type="ARBA" id="ARBA00022729"/>
    </source>
</evidence>
<dbReference type="Gene3D" id="2.20.230.10">
    <property type="entry name" value="Resuscitation-promoting factor rpfb"/>
    <property type="match status" value="1"/>
</dbReference>
<feature type="chain" id="PRO_5007461691" evidence="2">
    <location>
        <begin position="29"/>
        <end position="384"/>
    </location>
</feature>
<dbReference type="Pfam" id="PF01551">
    <property type="entry name" value="Peptidase_M23"/>
    <property type="match status" value="1"/>
</dbReference>
<keyword evidence="1 2" id="KW-0732">Signal</keyword>
<dbReference type="GO" id="GO:0004222">
    <property type="term" value="F:metalloendopeptidase activity"/>
    <property type="evidence" value="ECO:0007669"/>
    <property type="project" value="TreeGrafter"/>
</dbReference>
<evidence type="ECO:0000256" key="2">
    <source>
        <dbReference type="SAM" id="SignalP"/>
    </source>
</evidence>
<name>A0A134AL38_9FIRM</name>
<dbReference type="InterPro" id="IPR011098">
    <property type="entry name" value="G5_dom"/>
</dbReference>
<evidence type="ECO:0000259" key="4">
    <source>
        <dbReference type="PROSITE" id="PS51782"/>
    </source>
</evidence>
<dbReference type="SUPFAM" id="SSF54106">
    <property type="entry name" value="LysM domain"/>
    <property type="match status" value="1"/>
</dbReference>
<dbReference type="AlphaFoldDB" id="A0A134AL38"/>
<dbReference type="InterPro" id="IPR036779">
    <property type="entry name" value="LysM_dom_sf"/>
</dbReference>
<feature type="domain" description="G5" evidence="3">
    <location>
        <begin position="178"/>
        <end position="258"/>
    </location>
</feature>
<dbReference type="EMBL" id="LSDG01000005">
    <property type="protein sequence ID" value="KXB68260.1"/>
    <property type="molecule type" value="Genomic_DNA"/>
</dbReference>
<dbReference type="PANTHER" id="PTHR21666:SF270">
    <property type="entry name" value="MUREIN HYDROLASE ACTIVATOR ENVC"/>
    <property type="match status" value="1"/>
</dbReference>
<sequence length="384" mass="42068">MKNIRNSVLTFTLATTLAFSGVHTVANAESVKNAAQMPVQAEAQTAEKKTERVDLYLGDKAICQLENRGSYEELIKKLQNHFKTQGADILSMTIEPSLSVKKTDKTEEGFLTTDDAFKLLTEGGKREAVYIAEKTESLESIAKRYGMTLDEIKSLNPNWEDPVTKGSKLKVLEKAPLIEMTLEEVVVNVEDIPFQTVTKEDDTMIKTQRQVERAGVPGQRETSVRIQSQNGKTISSIVEGSRMSREAVDEIVRVGTKQSLATGKFINPTVGRFTSPFGPRWGRFHYGIDIANSVGTDIKAADGGIVTRAGSAGSYGNLIIIDHQNGTSTRYAHLSRIDVKVGQAVEQGQSIAKMGNTGRSTGSHLHFEVRVGGVAQNPLNYVKY</sequence>
<feature type="signal peptide" evidence="2">
    <location>
        <begin position="1"/>
        <end position="28"/>
    </location>
</feature>
<evidence type="ECO:0000313" key="6">
    <source>
        <dbReference type="Proteomes" id="UP000070442"/>
    </source>
</evidence>
<dbReference type="SUPFAM" id="SSF51261">
    <property type="entry name" value="Duplicated hybrid motif"/>
    <property type="match status" value="1"/>
</dbReference>
<dbReference type="STRING" id="755172.HMPREF1863_00282"/>
<dbReference type="SMART" id="SM01208">
    <property type="entry name" value="G5"/>
    <property type="match status" value="1"/>
</dbReference>
<dbReference type="Pfam" id="PF01476">
    <property type="entry name" value="LysM"/>
    <property type="match status" value="1"/>
</dbReference>
<dbReference type="InterPro" id="IPR011055">
    <property type="entry name" value="Dup_hybrid_motif"/>
</dbReference>
<comment type="caution">
    <text evidence="5">The sequence shown here is derived from an EMBL/GenBank/DDBJ whole genome shotgun (WGS) entry which is preliminary data.</text>
</comment>
<protein>
    <submittedName>
        <fullName evidence="5">Peptidase, M23 family</fullName>
    </submittedName>
</protein>
<feature type="domain" description="LysM" evidence="4">
    <location>
        <begin position="128"/>
        <end position="171"/>
    </location>
</feature>
<gene>
    <name evidence="5" type="ORF">HMPREF1863_00282</name>
</gene>
<accession>A0A134AL38</accession>
<dbReference type="PROSITE" id="PS51782">
    <property type="entry name" value="LYSM"/>
    <property type="match status" value="1"/>
</dbReference>